<reference evidence="1" key="1">
    <citation type="submission" date="2014-11" db="EMBL/GenBank/DDBJ databases">
        <authorList>
            <person name="Amaro Gonzalez C."/>
        </authorList>
    </citation>
    <scope>NUCLEOTIDE SEQUENCE</scope>
</reference>
<accession>A0A0E9PWP0</accession>
<dbReference type="EMBL" id="GBXM01099870">
    <property type="protein sequence ID" value="JAH08707.1"/>
    <property type="molecule type" value="Transcribed_RNA"/>
</dbReference>
<proteinExistence type="predicted"/>
<evidence type="ECO:0000313" key="1">
    <source>
        <dbReference type="EMBL" id="JAH08707.1"/>
    </source>
</evidence>
<sequence>MRLSNCGGGSAV</sequence>
<name>A0A0E9PWP0_ANGAN</name>
<protein>
    <submittedName>
        <fullName evidence="1">Uncharacterized protein</fullName>
    </submittedName>
</protein>
<organism evidence="1">
    <name type="scientific">Anguilla anguilla</name>
    <name type="common">European freshwater eel</name>
    <name type="synonym">Muraena anguilla</name>
    <dbReference type="NCBI Taxonomy" id="7936"/>
    <lineage>
        <taxon>Eukaryota</taxon>
        <taxon>Metazoa</taxon>
        <taxon>Chordata</taxon>
        <taxon>Craniata</taxon>
        <taxon>Vertebrata</taxon>
        <taxon>Euteleostomi</taxon>
        <taxon>Actinopterygii</taxon>
        <taxon>Neopterygii</taxon>
        <taxon>Teleostei</taxon>
        <taxon>Anguilliformes</taxon>
        <taxon>Anguillidae</taxon>
        <taxon>Anguilla</taxon>
    </lineage>
</organism>
<reference evidence="1" key="2">
    <citation type="journal article" date="2015" name="Fish Shellfish Immunol.">
        <title>Early steps in the European eel (Anguilla anguilla)-Vibrio vulnificus interaction in the gills: Role of the RtxA13 toxin.</title>
        <authorList>
            <person name="Callol A."/>
            <person name="Pajuelo D."/>
            <person name="Ebbesson L."/>
            <person name="Teles M."/>
            <person name="MacKenzie S."/>
            <person name="Amaro C."/>
        </authorList>
    </citation>
    <scope>NUCLEOTIDE SEQUENCE</scope>
</reference>